<feature type="chain" id="PRO_5045481795" evidence="1">
    <location>
        <begin position="22"/>
        <end position="161"/>
    </location>
</feature>
<evidence type="ECO:0000313" key="3">
    <source>
        <dbReference type="Proteomes" id="UP000676565"/>
    </source>
</evidence>
<proteinExistence type="predicted"/>
<evidence type="ECO:0000256" key="1">
    <source>
        <dbReference type="SAM" id="SignalP"/>
    </source>
</evidence>
<dbReference type="Proteomes" id="UP000676565">
    <property type="component" value="Unassembled WGS sequence"/>
</dbReference>
<dbReference type="EMBL" id="JAGKQQ010000001">
    <property type="protein sequence ID" value="MBP3957145.1"/>
    <property type="molecule type" value="Genomic_DNA"/>
</dbReference>
<name>A0ABS5BTU5_9BACT</name>
<comment type="caution">
    <text evidence="2">The sequence shown here is derived from an EMBL/GenBank/DDBJ whole genome shotgun (WGS) entry which is preliminary data.</text>
</comment>
<accession>A0ABS5BTU5</accession>
<feature type="signal peptide" evidence="1">
    <location>
        <begin position="1"/>
        <end position="21"/>
    </location>
</feature>
<keyword evidence="3" id="KW-1185">Reference proteome</keyword>
<sequence>MKAIRWFAVGCAVVFVSTATAQDQKPPETKLPDAVLTALEKAESLEVYSLNGSTNDEDQTGWHASRLLGKTTVKGEAAKGLTAALKKGVQDGAEKADCFTPRHGIRAIHDGKTYDFLICFECRWMYVYTGEKDKPLMVVISDSPQEQINKILTDAKIQLAK</sequence>
<organism evidence="2 3">
    <name type="scientific">Gemmata palustris</name>
    <dbReference type="NCBI Taxonomy" id="2822762"/>
    <lineage>
        <taxon>Bacteria</taxon>
        <taxon>Pseudomonadati</taxon>
        <taxon>Planctomycetota</taxon>
        <taxon>Planctomycetia</taxon>
        <taxon>Gemmatales</taxon>
        <taxon>Gemmataceae</taxon>
        <taxon>Gemmata</taxon>
    </lineage>
</organism>
<keyword evidence="1" id="KW-0732">Signal</keyword>
<dbReference type="RefSeq" id="WP_210655933.1">
    <property type="nucleotide sequence ID" value="NZ_JAGKQQ010000001.1"/>
</dbReference>
<gene>
    <name evidence="2" type="ORF">J8F10_17920</name>
</gene>
<evidence type="ECO:0000313" key="2">
    <source>
        <dbReference type="EMBL" id="MBP3957145.1"/>
    </source>
</evidence>
<reference evidence="2 3" key="1">
    <citation type="submission" date="2021-04" db="EMBL/GenBank/DDBJ databases">
        <authorList>
            <person name="Ivanova A."/>
        </authorList>
    </citation>
    <scope>NUCLEOTIDE SEQUENCE [LARGE SCALE GENOMIC DNA]</scope>
    <source>
        <strain evidence="2 3">G18</strain>
    </source>
</reference>
<protein>
    <submittedName>
        <fullName evidence="2">Uncharacterized protein</fullName>
    </submittedName>
</protein>